<gene>
    <name evidence="2" type="ORF">Pcinc_036174</name>
</gene>
<dbReference type="Gene3D" id="3.60.10.10">
    <property type="entry name" value="Endonuclease/exonuclease/phosphatase"/>
    <property type="match status" value="1"/>
</dbReference>
<feature type="domain" description="Endonuclease/exonuclease/phosphatase" evidence="1">
    <location>
        <begin position="50"/>
        <end position="167"/>
    </location>
</feature>
<evidence type="ECO:0000313" key="3">
    <source>
        <dbReference type="Proteomes" id="UP001286313"/>
    </source>
</evidence>
<proteinExistence type="predicted"/>
<accession>A0AAE1BY88</accession>
<reference evidence="2" key="1">
    <citation type="submission" date="2023-10" db="EMBL/GenBank/DDBJ databases">
        <title>Genome assemblies of two species of porcelain crab, Petrolisthes cinctipes and Petrolisthes manimaculis (Anomura: Porcellanidae).</title>
        <authorList>
            <person name="Angst P."/>
        </authorList>
    </citation>
    <scope>NUCLEOTIDE SEQUENCE</scope>
    <source>
        <strain evidence="2">PB745_01</strain>
        <tissue evidence="2">Gill</tissue>
    </source>
</reference>
<dbReference type="GO" id="GO:0003824">
    <property type="term" value="F:catalytic activity"/>
    <property type="evidence" value="ECO:0007669"/>
    <property type="project" value="InterPro"/>
</dbReference>
<comment type="caution">
    <text evidence="2">The sequence shown here is derived from an EMBL/GenBank/DDBJ whole genome shotgun (WGS) entry which is preliminary data.</text>
</comment>
<dbReference type="GO" id="GO:0007508">
    <property type="term" value="P:larval heart development"/>
    <property type="evidence" value="ECO:0007669"/>
    <property type="project" value="TreeGrafter"/>
</dbReference>
<dbReference type="InterPro" id="IPR036691">
    <property type="entry name" value="Endo/exonu/phosph_ase_sf"/>
</dbReference>
<dbReference type="GO" id="GO:0061343">
    <property type="term" value="P:cell adhesion involved in heart morphogenesis"/>
    <property type="evidence" value="ECO:0007669"/>
    <property type="project" value="TreeGrafter"/>
</dbReference>
<dbReference type="SUPFAM" id="SSF56219">
    <property type="entry name" value="DNase I-like"/>
    <property type="match status" value="1"/>
</dbReference>
<evidence type="ECO:0000313" key="2">
    <source>
        <dbReference type="EMBL" id="KAK3857584.1"/>
    </source>
</evidence>
<organism evidence="2 3">
    <name type="scientific">Petrolisthes cinctipes</name>
    <name type="common">Flat porcelain crab</name>
    <dbReference type="NCBI Taxonomy" id="88211"/>
    <lineage>
        <taxon>Eukaryota</taxon>
        <taxon>Metazoa</taxon>
        <taxon>Ecdysozoa</taxon>
        <taxon>Arthropoda</taxon>
        <taxon>Crustacea</taxon>
        <taxon>Multicrustacea</taxon>
        <taxon>Malacostraca</taxon>
        <taxon>Eumalacostraca</taxon>
        <taxon>Eucarida</taxon>
        <taxon>Decapoda</taxon>
        <taxon>Pleocyemata</taxon>
        <taxon>Anomura</taxon>
        <taxon>Galatheoidea</taxon>
        <taxon>Porcellanidae</taxon>
        <taxon>Petrolisthes</taxon>
    </lineage>
</organism>
<protein>
    <recommendedName>
        <fullName evidence="1">Endonuclease/exonuclease/phosphatase domain-containing protein</fullName>
    </recommendedName>
</protein>
<name>A0AAE1BY88_PETCI</name>
<dbReference type="InterPro" id="IPR005135">
    <property type="entry name" value="Endo/exonuclease/phosphatase"/>
</dbReference>
<evidence type="ECO:0000259" key="1">
    <source>
        <dbReference type="Pfam" id="PF14529"/>
    </source>
</evidence>
<dbReference type="PANTHER" id="PTHR33395">
    <property type="entry name" value="TRANSCRIPTASE, PUTATIVE-RELATED-RELATED"/>
    <property type="match status" value="1"/>
</dbReference>
<sequence length="491" mass="55223">MYRTDRRDRSHGGVALYVTDNLAINSEIVRSYSNGTYDILAVCIEKINLMVIVAYRPPNTTQELFVEVADKITLIQKHLPVPDTEVLNLGDFNFPHVNWEILSLEGGTAEEKQQARLLTTIVEVKHLVQFVTKPTRGDNILDLIFSNNCGLMHNYDLFETPISDHRICEATVTVNALLNKPPLHKSEESEGLARLNFHHKDINWAEIKNKLKIDWETLLGDENAEKMVSTFTKICEQVKNISSAGPLEDDEGNLVSDPKGMALMLKRQFEKVLSLPSPEDAIDDQATFFAAQAVTSTPTLNRILPATEEITQAINTITPDSAAAPDGFRDIDKGLQHSTVTSFADDTRMKMQIETVDDVALLQQDLNCLLSCAKDNNMKMNDDKFEVMRYGPLLDIKEHTKYQAHQPNITPKEYVRDLGVTMSTDGTFSHHNREETNRLDFKDLSDKGKVLYANPVEGLGSTEIRILLSALVTTQDGRHHETRSPTENVHQ</sequence>
<keyword evidence="3" id="KW-1185">Reference proteome</keyword>
<dbReference type="Pfam" id="PF14529">
    <property type="entry name" value="Exo_endo_phos_2"/>
    <property type="match status" value="1"/>
</dbReference>
<dbReference type="EMBL" id="JAWQEG010005571">
    <property type="protein sequence ID" value="KAK3857584.1"/>
    <property type="molecule type" value="Genomic_DNA"/>
</dbReference>
<dbReference type="PANTHER" id="PTHR33395:SF22">
    <property type="entry name" value="REVERSE TRANSCRIPTASE DOMAIN-CONTAINING PROTEIN"/>
    <property type="match status" value="1"/>
</dbReference>
<dbReference type="AlphaFoldDB" id="A0AAE1BY88"/>
<dbReference type="Proteomes" id="UP001286313">
    <property type="component" value="Unassembled WGS sequence"/>
</dbReference>
<dbReference type="GO" id="GO:0031012">
    <property type="term" value="C:extracellular matrix"/>
    <property type="evidence" value="ECO:0007669"/>
    <property type="project" value="TreeGrafter"/>
</dbReference>